<dbReference type="Pfam" id="PF21984">
    <property type="entry name" value="DnaD_N"/>
    <property type="match status" value="1"/>
</dbReference>
<evidence type="ECO:0000313" key="5">
    <source>
        <dbReference type="Proteomes" id="UP000774130"/>
    </source>
</evidence>
<evidence type="ECO:0000259" key="3">
    <source>
        <dbReference type="Pfam" id="PF21984"/>
    </source>
</evidence>
<keyword evidence="5" id="KW-1185">Reference proteome</keyword>
<dbReference type="Proteomes" id="UP000774130">
    <property type="component" value="Unassembled WGS sequence"/>
</dbReference>
<dbReference type="PANTHER" id="PTHR37293">
    <property type="entry name" value="PHAGE REPLICATION PROTEIN-RELATED"/>
    <property type="match status" value="1"/>
</dbReference>
<sequence>MISLDEYLAAGQTTVSNLLLKNYRRLGLNTNEFMLWLQLYVENQTGNIFPDMTEIARRIGLPADQIYQILNSIIGKGFVALESKKDEAGRQADYYNVSLAFDKLTILVEQEKFKKTEDAQQISQKNMFTTFEKEFGRSLSPIEYQKIGYWLEEDGYTPELITLALQEAVLNQAYNFKYIEAVLQNWEKKNIQTKQQVMDEQKRRKQLILQKEEANYQENLPEVSLDDWLNGED</sequence>
<dbReference type="RefSeq" id="WP_218325230.1">
    <property type="nucleotide sequence ID" value="NZ_JAHUZB010000002.1"/>
</dbReference>
<dbReference type="InterPro" id="IPR053162">
    <property type="entry name" value="DnaD"/>
</dbReference>
<dbReference type="PANTHER" id="PTHR37293:SF6">
    <property type="entry name" value="DNA REPLICATION PROTEIN DNAD"/>
    <property type="match status" value="1"/>
</dbReference>
<reference evidence="4 5" key="1">
    <citation type="submission" date="2021-06" db="EMBL/GenBank/DDBJ databases">
        <title>Enterococcus alishanensis sp. nov., a novel lactic acid bacterium isolated from fresh coffee beans.</title>
        <authorList>
            <person name="Chen Y.-S."/>
        </authorList>
    </citation>
    <scope>NUCLEOTIDE SEQUENCE [LARGE SCALE GENOMIC DNA]</scope>
    <source>
        <strain evidence="4 5">ALS3</strain>
    </source>
</reference>
<dbReference type="InterPro" id="IPR053843">
    <property type="entry name" value="DnaD_N"/>
</dbReference>
<dbReference type="Pfam" id="PF07261">
    <property type="entry name" value="DnaB_2"/>
    <property type="match status" value="1"/>
</dbReference>
<accession>A0ABS6TBB3</accession>
<gene>
    <name evidence="4" type="ORF">KUA55_05765</name>
</gene>
<comment type="similarity">
    <text evidence="1">Belongs to the DnaB/DnaD family.</text>
</comment>
<comment type="caution">
    <text evidence="4">The sequence shown here is derived from an EMBL/GenBank/DDBJ whole genome shotgun (WGS) entry which is preliminary data.</text>
</comment>
<evidence type="ECO:0000259" key="2">
    <source>
        <dbReference type="Pfam" id="PF07261"/>
    </source>
</evidence>
<dbReference type="EMBL" id="JAHUZB010000002">
    <property type="protein sequence ID" value="MBV7390180.1"/>
    <property type="molecule type" value="Genomic_DNA"/>
</dbReference>
<organism evidence="4 5">
    <name type="scientific">Enterococcus alishanensis</name>
    <dbReference type="NCBI Taxonomy" id="1303817"/>
    <lineage>
        <taxon>Bacteria</taxon>
        <taxon>Bacillati</taxon>
        <taxon>Bacillota</taxon>
        <taxon>Bacilli</taxon>
        <taxon>Lactobacillales</taxon>
        <taxon>Enterococcaceae</taxon>
        <taxon>Enterococcus</taxon>
    </lineage>
</organism>
<protein>
    <submittedName>
        <fullName evidence="4">DnaD domain protein</fullName>
    </submittedName>
</protein>
<proteinExistence type="inferred from homology"/>
<feature type="domain" description="DnaB/C C-terminal" evidence="2">
    <location>
        <begin position="128"/>
        <end position="200"/>
    </location>
</feature>
<dbReference type="InterPro" id="IPR006343">
    <property type="entry name" value="DnaB/C_C"/>
</dbReference>
<dbReference type="NCBIfam" id="TIGR01446">
    <property type="entry name" value="DnaD_dom"/>
    <property type="match status" value="1"/>
</dbReference>
<name>A0ABS6TBB3_9ENTE</name>
<feature type="domain" description="DnaD N-terminal" evidence="3">
    <location>
        <begin position="15"/>
        <end position="112"/>
    </location>
</feature>
<evidence type="ECO:0000256" key="1">
    <source>
        <dbReference type="ARBA" id="ARBA00093462"/>
    </source>
</evidence>
<evidence type="ECO:0000313" key="4">
    <source>
        <dbReference type="EMBL" id="MBV7390180.1"/>
    </source>
</evidence>